<dbReference type="OrthoDB" id="1844152at2759"/>
<dbReference type="InterPro" id="IPR036396">
    <property type="entry name" value="Cyt_P450_sf"/>
</dbReference>
<keyword evidence="5" id="KW-0408">Iron</keyword>
<evidence type="ECO:0000256" key="5">
    <source>
        <dbReference type="ARBA" id="ARBA00023004"/>
    </source>
</evidence>
<dbReference type="GO" id="GO:0020037">
    <property type="term" value="F:heme binding"/>
    <property type="evidence" value="ECO:0007669"/>
    <property type="project" value="InterPro"/>
</dbReference>
<feature type="transmembrane region" description="Helical" evidence="7">
    <location>
        <begin position="12"/>
        <end position="32"/>
    </location>
</feature>
<evidence type="ECO:0008006" key="10">
    <source>
        <dbReference type="Google" id="ProtNLM"/>
    </source>
</evidence>
<gene>
    <name evidence="8" type="ORF">BDV96DRAFT_644074</name>
</gene>
<dbReference type="GO" id="GO:0004497">
    <property type="term" value="F:monooxygenase activity"/>
    <property type="evidence" value="ECO:0007669"/>
    <property type="project" value="UniProtKB-KW"/>
</dbReference>
<evidence type="ECO:0000256" key="1">
    <source>
        <dbReference type="ARBA" id="ARBA00001971"/>
    </source>
</evidence>
<evidence type="ECO:0000313" key="8">
    <source>
        <dbReference type="EMBL" id="KAF2117730.1"/>
    </source>
</evidence>
<evidence type="ECO:0000256" key="2">
    <source>
        <dbReference type="ARBA" id="ARBA00010617"/>
    </source>
</evidence>
<dbReference type="AlphaFoldDB" id="A0A6A5ZDZ1"/>
<dbReference type="GO" id="GO:0005506">
    <property type="term" value="F:iron ion binding"/>
    <property type="evidence" value="ECO:0007669"/>
    <property type="project" value="InterPro"/>
</dbReference>
<sequence length="259" mass="29102">MLDQLHAYAVQHQTLSAILVSALVLVVAYFLALPRKHAPLILVDVPLVDISQVKKGQVELGGLQDALSINCEKYRGQLWQLKARHGTIVVLPERFISELCYLPEEFVSLEAKNTDVRAERAIYGTKIGLPWDCRAELTHPLFTQYTRLTPTSIGHDPAHLLHCVKHDLTRNIGSLMKEISEETEYAFNSSLGECDDWREIALGNVLTRAVALVSGRVFAGPELNRNPDYLQSIIDFTFVAFRAVEAISRYPAWLRPLAQ</sequence>
<dbReference type="GO" id="GO:0016705">
    <property type="term" value="F:oxidoreductase activity, acting on paired donors, with incorporation or reduction of molecular oxygen"/>
    <property type="evidence" value="ECO:0007669"/>
    <property type="project" value="InterPro"/>
</dbReference>
<accession>A0A6A5ZDZ1</accession>
<protein>
    <recommendedName>
        <fullName evidence="10">Cytochrome P450</fullName>
    </recommendedName>
</protein>
<keyword evidence="6" id="KW-0503">Monooxygenase</keyword>
<dbReference type="Proteomes" id="UP000799770">
    <property type="component" value="Unassembled WGS sequence"/>
</dbReference>
<keyword evidence="4" id="KW-0560">Oxidoreductase</keyword>
<evidence type="ECO:0000313" key="9">
    <source>
        <dbReference type="Proteomes" id="UP000799770"/>
    </source>
</evidence>
<keyword evidence="7" id="KW-0472">Membrane</keyword>
<keyword evidence="9" id="KW-1185">Reference proteome</keyword>
<keyword evidence="7" id="KW-1133">Transmembrane helix</keyword>
<evidence type="ECO:0000256" key="7">
    <source>
        <dbReference type="SAM" id="Phobius"/>
    </source>
</evidence>
<reference evidence="8" key="1">
    <citation type="journal article" date="2020" name="Stud. Mycol.">
        <title>101 Dothideomycetes genomes: a test case for predicting lifestyles and emergence of pathogens.</title>
        <authorList>
            <person name="Haridas S."/>
            <person name="Albert R."/>
            <person name="Binder M."/>
            <person name="Bloem J."/>
            <person name="Labutti K."/>
            <person name="Salamov A."/>
            <person name="Andreopoulos B."/>
            <person name="Baker S."/>
            <person name="Barry K."/>
            <person name="Bills G."/>
            <person name="Bluhm B."/>
            <person name="Cannon C."/>
            <person name="Castanera R."/>
            <person name="Culley D."/>
            <person name="Daum C."/>
            <person name="Ezra D."/>
            <person name="Gonzalez J."/>
            <person name="Henrissat B."/>
            <person name="Kuo A."/>
            <person name="Liang C."/>
            <person name="Lipzen A."/>
            <person name="Lutzoni F."/>
            <person name="Magnuson J."/>
            <person name="Mondo S."/>
            <person name="Nolan M."/>
            <person name="Ohm R."/>
            <person name="Pangilinan J."/>
            <person name="Park H.-J."/>
            <person name="Ramirez L."/>
            <person name="Alfaro M."/>
            <person name="Sun H."/>
            <person name="Tritt A."/>
            <person name="Yoshinaga Y."/>
            <person name="Zwiers L.-H."/>
            <person name="Turgeon B."/>
            <person name="Goodwin S."/>
            <person name="Spatafora J."/>
            <person name="Crous P."/>
            <person name="Grigoriev I."/>
        </authorList>
    </citation>
    <scope>NUCLEOTIDE SEQUENCE</scope>
    <source>
        <strain evidence="8">CBS 627.86</strain>
    </source>
</reference>
<name>A0A6A5ZDZ1_9PLEO</name>
<dbReference type="SUPFAM" id="SSF48264">
    <property type="entry name" value="Cytochrome P450"/>
    <property type="match status" value="1"/>
</dbReference>
<comment type="similarity">
    <text evidence="2">Belongs to the cytochrome P450 family.</text>
</comment>
<keyword evidence="3" id="KW-0479">Metal-binding</keyword>
<organism evidence="8 9">
    <name type="scientific">Lophiotrema nucula</name>
    <dbReference type="NCBI Taxonomy" id="690887"/>
    <lineage>
        <taxon>Eukaryota</taxon>
        <taxon>Fungi</taxon>
        <taxon>Dikarya</taxon>
        <taxon>Ascomycota</taxon>
        <taxon>Pezizomycotina</taxon>
        <taxon>Dothideomycetes</taxon>
        <taxon>Pleosporomycetidae</taxon>
        <taxon>Pleosporales</taxon>
        <taxon>Lophiotremataceae</taxon>
        <taxon>Lophiotrema</taxon>
    </lineage>
</organism>
<evidence type="ECO:0000256" key="3">
    <source>
        <dbReference type="ARBA" id="ARBA00022723"/>
    </source>
</evidence>
<dbReference type="PANTHER" id="PTHR46206">
    <property type="entry name" value="CYTOCHROME P450"/>
    <property type="match status" value="1"/>
</dbReference>
<dbReference type="PANTHER" id="PTHR46206:SF6">
    <property type="entry name" value="CYTOCHROME P450 MONOOXYGENASE AN1598-RELATED"/>
    <property type="match status" value="1"/>
</dbReference>
<comment type="cofactor">
    <cofactor evidence="1">
        <name>heme</name>
        <dbReference type="ChEBI" id="CHEBI:30413"/>
    </cofactor>
</comment>
<dbReference type="EMBL" id="ML977318">
    <property type="protein sequence ID" value="KAF2117730.1"/>
    <property type="molecule type" value="Genomic_DNA"/>
</dbReference>
<evidence type="ECO:0000256" key="6">
    <source>
        <dbReference type="ARBA" id="ARBA00023033"/>
    </source>
</evidence>
<proteinExistence type="inferred from homology"/>
<evidence type="ECO:0000256" key="4">
    <source>
        <dbReference type="ARBA" id="ARBA00023002"/>
    </source>
</evidence>
<keyword evidence="7" id="KW-0812">Transmembrane</keyword>